<evidence type="ECO:0000256" key="1">
    <source>
        <dbReference type="SAM" id="MobiDB-lite"/>
    </source>
</evidence>
<dbReference type="EMBL" id="JAJVDC020000032">
    <property type="protein sequence ID" value="KAL1632259.1"/>
    <property type="molecule type" value="Genomic_DNA"/>
</dbReference>
<accession>A0ABR3SY45</accession>
<proteinExistence type="predicted"/>
<dbReference type="Proteomes" id="UP001521116">
    <property type="component" value="Unassembled WGS sequence"/>
</dbReference>
<reference evidence="2 3" key="1">
    <citation type="submission" date="2024-02" db="EMBL/GenBank/DDBJ databases">
        <title>De novo assembly and annotation of 12 fungi associated with fruit tree decline syndrome in Ontario, Canada.</title>
        <authorList>
            <person name="Sulman M."/>
            <person name="Ellouze W."/>
            <person name="Ilyukhin E."/>
        </authorList>
    </citation>
    <scope>NUCLEOTIDE SEQUENCE [LARGE SCALE GENOMIC DNA]</scope>
    <source>
        <strain evidence="2 3">M1-105</strain>
    </source>
</reference>
<gene>
    <name evidence="2" type="ORF">SLS56_003839</name>
</gene>
<dbReference type="PANTHER" id="PTHR21310">
    <property type="entry name" value="AMINOGLYCOSIDE PHOSPHOTRANSFERASE-RELATED-RELATED"/>
    <property type="match status" value="1"/>
</dbReference>
<feature type="region of interest" description="Disordered" evidence="1">
    <location>
        <begin position="54"/>
        <end position="75"/>
    </location>
</feature>
<protein>
    <recommendedName>
        <fullName evidence="4">Aminoglycoside phosphotransferase domain-containing protein</fullName>
    </recommendedName>
</protein>
<dbReference type="InterPro" id="IPR051678">
    <property type="entry name" value="AGP_Transferase"/>
</dbReference>
<sequence>MLFSCFAADHSTEKPHSARCACNRAVKDVGSSAYARALDSLHALRQDLRRKLARATPRLTTPKQPQVDAKKDPELDASTCDVDPWGPVLDIPDYALVTLVHQFAHDALGEPVAGITVLSRIQGSSNAVYIVQYDGAFPLKLCVRVPACGWGNRWTAQDADALRNIALTMRYVKQHTSFPVPEVLQSDTTFNNPLGAPYILMTYIEGRPLPSVWNDTSAPAAPAGPPTNDSASDSSAEWDRPLAYFRASAPAPPLTLEAKRQKILHSLATTMSALHPLTFPLMGPLVFPPSTPSPPPQDHHPTVAPAFRAPFGAPRDARFDPAAHVSTAEPSSRAFYARCLAASRAYALAIEPTDEVAGVHNLFALLLQELPWPSPGGESFVLAPPDLAAANVLVDDGGRVVGVVGWDGVESLPRCLGWAAFPDFLGRDWAEGIAWPAAAAAAEGAEVLDGRGWDAYRADYAEYLEDACRERGAADGCRYARKSHLYRAVLLSLGDLDRMRDVLDAVLAEALPRVRRPELVAAAGNGVGLRGERERVVRMRFRELLACD</sequence>
<comment type="caution">
    <text evidence="2">The sequence shown here is derived from an EMBL/GenBank/DDBJ whole genome shotgun (WGS) entry which is preliminary data.</text>
</comment>
<evidence type="ECO:0000313" key="2">
    <source>
        <dbReference type="EMBL" id="KAL1632259.1"/>
    </source>
</evidence>
<dbReference type="InterPro" id="IPR011009">
    <property type="entry name" value="Kinase-like_dom_sf"/>
</dbReference>
<dbReference type="SUPFAM" id="SSF56112">
    <property type="entry name" value="Protein kinase-like (PK-like)"/>
    <property type="match status" value="1"/>
</dbReference>
<dbReference type="PANTHER" id="PTHR21310:SF51">
    <property type="entry name" value="AMINOGLYCOSIDE PHOSPHOTRANSFERASE DOMAIN-CONTAINING PROTEIN"/>
    <property type="match status" value="1"/>
</dbReference>
<evidence type="ECO:0000313" key="3">
    <source>
        <dbReference type="Proteomes" id="UP001521116"/>
    </source>
</evidence>
<evidence type="ECO:0008006" key="4">
    <source>
        <dbReference type="Google" id="ProtNLM"/>
    </source>
</evidence>
<organism evidence="2 3">
    <name type="scientific">Neofusicoccum ribis</name>
    <dbReference type="NCBI Taxonomy" id="45134"/>
    <lineage>
        <taxon>Eukaryota</taxon>
        <taxon>Fungi</taxon>
        <taxon>Dikarya</taxon>
        <taxon>Ascomycota</taxon>
        <taxon>Pezizomycotina</taxon>
        <taxon>Dothideomycetes</taxon>
        <taxon>Dothideomycetes incertae sedis</taxon>
        <taxon>Botryosphaeriales</taxon>
        <taxon>Botryosphaeriaceae</taxon>
        <taxon>Neofusicoccum</taxon>
    </lineage>
</organism>
<keyword evidence="3" id="KW-1185">Reference proteome</keyword>
<name>A0ABR3SY45_9PEZI</name>
<feature type="region of interest" description="Disordered" evidence="1">
    <location>
        <begin position="214"/>
        <end position="235"/>
    </location>
</feature>